<keyword evidence="1" id="KW-0472">Membrane</keyword>
<dbReference type="KEGG" id="agv:OJF2_74150"/>
<protein>
    <submittedName>
        <fullName evidence="2">Uncharacterized protein</fullName>
    </submittedName>
</protein>
<evidence type="ECO:0000313" key="3">
    <source>
        <dbReference type="Proteomes" id="UP000324233"/>
    </source>
</evidence>
<proteinExistence type="predicted"/>
<reference evidence="2 3" key="1">
    <citation type="submission" date="2019-08" db="EMBL/GenBank/DDBJ databases">
        <title>Deep-cultivation of Planctomycetes and their phenomic and genomic characterization uncovers novel biology.</title>
        <authorList>
            <person name="Wiegand S."/>
            <person name="Jogler M."/>
            <person name="Boedeker C."/>
            <person name="Pinto D."/>
            <person name="Vollmers J."/>
            <person name="Rivas-Marin E."/>
            <person name="Kohn T."/>
            <person name="Peeters S.H."/>
            <person name="Heuer A."/>
            <person name="Rast P."/>
            <person name="Oberbeckmann S."/>
            <person name="Bunk B."/>
            <person name="Jeske O."/>
            <person name="Meyerdierks A."/>
            <person name="Storesund J.E."/>
            <person name="Kallscheuer N."/>
            <person name="Luecker S."/>
            <person name="Lage O.M."/>
            <person name="Pohl T."/>
            <person name="Merkel B.J."/>
            <person name="Hornburger P."/>
            <person name="Mueller R.-W."/>
            <person name="Bruemmer F."/>
            <person name="Labrenz M."/>
            <person name="Spormann A.M."/>
            <person name="Op den Camp H."/>
            <person name="Overmann J."/>
            <person name="Amann R."/>
            <person name="Jetten M.S.M."/>
            <person name="Mascher T."/>
            <person name="Medema M.H."/>
            <person name="Devos D.P."/>
            <person name="Kaster A.-K."/>
            <person name="Ovreas L."/>
            <person name="Rohde M."/>
            <person name="Galperin M.Y."/>
            <person name="Jogler C."/>
        </authorList>
    </citation>
    <scope>NUCLEOTIDE SEQUENCE [LARGE SCALE GENOMIC DNA]</scope>
    <source>
        <strain evidence="2 3">OJF2</strain>
    </source>
</reference>
<evidence type="ECO:0000256" key="1">
    <source>
        <dbReference type="SAM" id="Phobius"/>
    </source>
</evidence>
<dbReference type="Proteomes" id="UP000324233">
    <property type="component" value="Chromosome"/>
</dbReference>
<feature type="transmembrane region" description="Helical" evidence="1">
    <location>
        <begin position="12"/>
        <end position="30"/>
    </location>
</feature>
<dbReference type="EMBL" id="CP042997">
    <property type="protein sequence ID" value="QEH38805.1"/>
    <property type="molecule type" value="Genomic_DNA"/>
</dbReference>
<gene>
    <name evidence="2" type="ORF">OJF2_74150</name>
</gene>
<dbReference type="AlphaFoldDB" id="A0A5B9WFF9"/>
<organism evidence="2 3">
    <name type="scientific">Aquisphaera giovannonii</name>
    <dbReference type="NCBI Taxonomy" id="406548"/>
    <lineage>
        <taxon>Bacteria</taxon>
        <taxon>Pseudomonadati</taxon>
        <taxon>Planctomycetota</taxon>
        <taxon>Planctomycetia</taxon>
        <taxon>Isosphaerales</taxon>
        <taxon>Isosphaeraceae</taxon>
        <taxon>Aquisphaera</taxon>
    </lineage>
</organism>
<name>A0A5B9WFF9_9BACT</name>
<keyword evidence="1" id="KW-0812">Transmembrane</keyword>
<keyword evidence="3" id="KW-1185">Reference proteome</keyword>
<sequence>MNRRAADGPGGAGRAYFLVPFCAFLASALAL</sequence>
<evidence type="ECO:0000313" key="2">
    <source>
        <dbReference type="EMBL" id="QEH38805.1"/>
    </source>
</evidence>
<accession>A0A5B9WFF9</accession>
<keyword evidence="1" id="KW-1133">Transmembrane helix</keyword>